<evidence type="ECO:0000313" key="1">
    <source>
        <dbReference type="EMBL" id="TFK73365.1"/>
    </source>
</evidence>
<evidence type="ECO:0000313" key="2">
    <source>
        <dbReference type="Proteomes" id="UP000308600"/>
    </source>
</evidence>
<name>A0ACD3B6C0_9AGAR</name>
<dbReference type="Proteomes" id="UP000308600">
    <property type="component" value="Unassembled WGS sequence"/>
</dbReference>
<sequence length="447" mass="47272">MSVDDDRSWQLLPTPILVLPTGIAYPLDDFTAVRAAQCSTYPFGENLALEHLPIQGRNACSVSPDVLRQLGSSWTQQNRNTVLPEPSASNSGSLPQQTFAENLEKEELVPTLSAYSQGSFDFGSLDHVGGSLEEQHLGFDQAENSQSAPVLAGASVDCIAPAWLSLNPIPQSTVPSSSPWGYLETLGSQSLQVTPDVSQGTSSVELGHAMNIYTIPEAKETLGSSSASLKPQQPLSEGSLATMLPNGHQLSILSKSQPYESQVTQVPQPCALKSYQKRADSLATVESSAFPSLSISESRPAPSPGPGQSLAFPNTSLEPDEMNEGDDDDGKPLPAPGTIPAPITAIGGSFPSPTGPGQPHGDQITAKNYKTTALVPTAPPARKRRRGRTFIRACSFCHGRRIACGGPRDDGLTPACYFESDIPEIEATASKKRKKKLGAGSSTVPPE</sequence>
<organism evidence="1 2">
    <name type="scientific">Pluteus cervinus</name>
    <dbReference type="NCBI Taxonomy" id="181527"/>
    <lineage>
        <taxon>Eukaryota</taxon>
        <taxon>Fungi</taxon>
        <taxon>Dikarya</taxon>
        <taxon>Basidiomycota</taxon>
        <taxon>Agaricomycotina</taxon>
        <taxon>Agaricomycetes</taxon>
        <taxon>Agaricomycetidae</taxon>
        <taxon>Agaricales</taxon>
        <taxon>Pluteineae</taxon>
        <taxon>Pluteaceae</taxon>
        <taxon>Pluteus</taxon>
    </lineage>
</organism>
<gene>
    <name evidence="1" type="ORF">BDN72DRAFT_854811</name>
</gene>
<protein>
    <submittedName>
        <fullName evidence="1">Uncharacterized protein</fullName>
    </submittedName>
</protein>
<proteinExistence type="predicted"/>
<dbReference type="EMBL" id="ML208276">
    <property type="protein sequence ID" value="TFK73365.1"/>
    <property type="molecule type" value="Genomic_DNA"/>
</dbReference>
<keyword evidence="2" id="KW-1185">Reference proteome</keyword>
<accession>A0ACD3B6C0</accession>
<reference evidence="1 2" key="1">
    <citation type="journal article" date="2019" name="Nat. Ecol. Evol.">
        <title>Megaphylogeny resolves global patterns of mushroom evolution.</title>
        <authorList>
            <person name="Varga T."/>
            <person name="Krizsan K."/>
            <person name="Foldi C."/>
            <person name="Dima B."/>
            <person name="Sanchez-Garcia M."/>
            <person name="Sanchez-Ramirez S."/>
            <person name="Szollosi G.J."/>
            <person name="Szarkandi J.G."/>
            <person name="Papp V."/>
            <person name="Albert L."/>
            <person name="Andreopoulos W."/>
            <person name="Angelini C."/>
            <person name="Antonin V."/>
            <person name="Barry K.W."/>
            <person name="Bougher N.L."/>
            <person name="Buchanan P."/>
            <person name="Buyck B."/>
            <person name="Bense V."/>
            <person name="Catcheside P."/>
            <person name="Chovatia M."/>
            <person name="Cooper J."/>
            <person name="Damon W."/>
            <person name="Desjardin D."/>
            <person name="Finy P."/>
            <person name="Geml J."/>
            <person name="Haridas S."/>
            <person name="Hughes K."/>
            <person name="Justo A."/>
            <person name="Karasinski D."/>
            <person name="Kautmanova I."/>
            <person name="Kiss B."/>
            <person name="Kocsube S."/>
            <person name="Kotiranta H."/>
            <person name="LaButti K.M."/>
            <person name="Lechner B.E."/>
            <person name="Liimatainen K."/>
            <person name="Lipzen A."/>
            <person name="Lukacs Z."/>
            <person name="Mihaltcheva S."/>
            <person name="Morgado L.N."/>
            <person name="Niskanen T."/>
            <person name="Noordeloos M.E."/>
            <person name="Ohm R.A."/>
            <person name="Ortiz-Santana B."/>
            <person name="Ovrebo C."/>
            <person name="Racz N."/>
            <person name="Riley R."/>
            <person name="Savchenko A."/>
            <person name="Shiryaev A."/>
            <person name="Soop K."/>
            <person name="Spirin V."/>
            <person name="Szebenyi C."/>
            <person name="Tomsovsky M."/>
            <person name="Tulloss R.E."/>
            <person name="Uehling J."/>
            <person name="Grigoriev I.V."/>
            <person name="Vagvolgyi C."/>
            <person name="Papp T."/>
            <person name="Martin F.M."/>
            <person name="Miettinen O."/>
            <person name="Hibbett D.S."/>
            <person name="Nagy L.G."/>
        </authorList>
    </citation>
    <scope>NUCLEOTIDE SEQUENCE [LARGE SCALE GENOMIC DNA]</scope>
    <source>
        <strain evidence="1 2">NL-1719</strain>
    </source>
</reference>